<dbReference type="Proteomes" id="UP000000822">
    <property type="component" value="Chromosome"/>
</dbReference>
<dbReference type="STRING" id="221109.gene:10735107"/>
<protein>
    <submittedName>
        <fullName evidence="2">Uncharacterized protein</fullName>
    </submittedName>
</protein>
<evidence type="ECO:0000313" key="3">
    <source>
        <dbReference type="Proteomes" id="UP000000822"/>
    </source>
</evidence>
<reference evidence="2 3" key="2">
    <citation type="journal article" date="2002" name="Nucleic Acids Res.">
        <title>Genome sequence of Oceanobacillus iheyensis isolated from the Iheya Ridge and its unexpected adaptive capabilities to extreme environments.</title>
        <authorList>
            <person name="Takami H."/>
            <person name="Takaki Y."/>
            <person name="Uchiyama I."/>
        </authorList>
    </citation>
    <scope>NUCLEOTIDE SEQUENCE [LARGE SCALE GENOMIC DNA]</scope>
    <source>
        <strain evidence="3">DSM 14371 / CIP 107618 / JCM 11309 / KCTC 3954 / HTE831</strain>
    </source>
</reference>
<proteinExistence type="predicted"/>
<dbReference type="eggNOG" id="ENOG502ZMXM">
    <property type="taxonomic scope" value="Bacteria"/>
</dbReference>
<evidence type="ECO:0000313" key="2">
    <source>
        <dbReference type="EMBL" id="BAC14811.1"/>
    </source>
</evidence>
<name>Q8EMI7_OCEIH</name>
<accession>Q8EMI7</accession>
<dbReference type="EMBL" id="BA000028">
    <property type="protein sequence ID" value="BAC14811.1"/>
    <property type="molecule type" value="Genomic_DNA"/>
</dbReference>
<keyword evidence="3" id="KW-1185">Reference proteome</keyword>
<dbReference type="KEGG" id="oih:OB2855"/>
<dbReference type="HOGENOM" id="CLU_2330980_0_0_9"/>
<sequence length="98" mass="10884">MKFTLEIKGVKKMIILLALVAIVLFFTITKTQLFKKNNSNNKFMTQLGMAILVGILTVTTLITDNGESAYKYTAVGIGIMSFIAILIEMVISKKKHTI</sequence>
<gene>
    <name evidence="2" type="ordered locus">OB2855</name>
</gene>
<feature type="transmembrane region" description="Helical" evidence="1">
    <location>
        <begin position="12"/>
        <end position="31"/>
    </location>
</feature>
<feature type="transmembrane region" description="Helical" evidence="1">
    <location>
        <begin position="43"/>
        <end position="63"/>
    </location>
</feature>
<feature type="transmembrane region" description="Helical" evidence="1">
    <location>
        <begin position="69"/>
        <end position="91"/>
    </location>
</feature>
<organism evidence="2 3">
    <name type="scientific">Oceanobacillus iheyensis (strain DSM 14371 / CIP 107618 / JCM 11309 / KCTC 3954 / HTE831)</name>
    <dbReference type="NCBI Taxonomy" id="221109"/>
    <lineage>
        <taxon>Bacteria</taxon>
        <taxon>Bacillati</taxon>
        <taxon>Bacillota</taxon>
        <taxon>Bacilli</taxon>
        <taxon>Bacillales</taxon>
        <taxon>Bacillaceae</taxon>
        <taxon>Oceanobacillus</taxon>
    </lineage>
</organism>
<reference evidence="2 3" key="1">
    <citation type="journal article" date="2001" name="FEMS Microbiol. Lett.">
        <title>Oceanobacillus iheyensis gen. nov., sp. nov., a deep-sea extremely halotolerant and alkaliphilic species isolated from a depth of 1050 m on the Iheya Ridge.</title>
        <authorList>
            <person name="Lu J."/>
            <person name="Nogi Y."/>
            <person name="Takami H."/>
        </authorList>
    </citation>
    <scope>NUCLEOTIDE SEQUENCE [LARGE SCALE GENOMIC DNA]</scope>
    <source>
        <strain evidence="3">DSM 14371 / CIP 107618 / JCM 11309 / KCTC 3954 / HTE831</strain>
    </source>
</reference>
<evidence type="ECO:0000256" key="1">
    <source>
        <dbReference type="SAM" id="Phobius"/>
    </source>
</evidence>
<keyword evidence="1" id="KW-1133">Transmembrane helix</keyword>
<keyword evidence="1" id="KW-0472">Membrane</keyword>
<dbReference type="AlphaFoldDB" id="Q8EMI7"/>
<keyword evidence="1" id="KW-0812">Transmembrane</keyword>